<dbReference type="Pfam" id="PF00202">
    <property type="entry name" value="Aminotran_3"/>
    <property type="match status" value="1"/>
</dbReference>
<dbReference type="GO" id="GO:0030170">
    <property type="term" value="F:pyridoxal phosphate binding"/>
    <property type="evidence" value="ECO:0007669"/>
    <property type="project" value="InterPro"/>
</dbReference>
<organism evidence="7 8">
    <name type="scientific">Pseudoteredinibacter isoporae</name>
    <dbReference type="NCBI Taxonomy" id="570281"/>
    <lineage>
        <taxon>Bacteria</taxon>
        <taxon>Pseudomonadati</taxon>
        <taxon>Pseudomonadota</taxon>
        <taxon>Gammaproteobacteria</taxon>
        <taxon>Cellvibrionales</taxon>
        <taxon>Cellvibrionaceae</taxon>
        <taxon>Pseudoteredinibacter</taxon>
    </lineage>
</organism>
<dbReference type="PROSITE" id="PS00600">
    <property type="entry name" value="AA_TRANSFER_CLASS_3"/>
    <property type="match status" value="1"/>
</dbReference>
<dbReference type="Gene3D" id="3.90.1150.10">
    <property type="entry name" value="Aspartate Aminotransferase, domain 1"/>
    <property type="match status" value="1"/>
</dbReference>
<dbReference type="InterPro" id="IPR005814">
    <property type="entry name" value="Aminotrans_3"/>
</dbReference>
<dbReference type="InterPro" id="IPR049704">
    <property type="entry name" value="Aminotrans_3_PPA_site"/>
</dbReference>
<keyword evidence="4 7" id="KW-0808">Transferase</keyword>
<evidence type="ECO:0000256" key="1">
    <source>
        <dbReference type="ARBA" id="ARBA00001933"/>
    </source>
</evidence>
<keyword evidence="5 6" id="KW-0663">Pyridoxal phosphate</keyword>
<dbReference type="GO" id="GO:0009102">
    <property type="term" value="P:biotin biosynthetic process"/>
    <property type="evidence" value="ECO:0007669"/>
    <property type="project" value="TreeGrafter"/>
</dbReference>
<evidence type="ECO:0000313" key="7">
    <source>
        <dbReference type="EMBL" id="MBB6522375.1"/>
    </source>
</evidence>
<dbReference type="InterPro" id="IPR015424">
    <property type="entry name" value="PyrdxlP-dep_Trfase"/>
</dbReference>
<dbReference type="PANTHER" id="PTHR42684:SF1">
    <property type="entry name" value="BETA-ALANINE--PYRUVATE AMINOTRANSFERASE"/>
    <property type="match status" value="1"/>
</dbReference>
<evidence type="ECO:0000256" key="6">
    <source>
        <dbReference type="RuleBase" id="RU003560"/>
    </source>
</evidence>
<name>A0A7X0MWN4_9GAMM</name>
<sequence>MSTINTEHYWLPFTPNRAFKKNPKIYTKAQGMTMTLADGREILDATAGLWCTNAGHSRPEIAEAVHKQLLEMDYANPFGFAHEKAFELATRLSEEIAPAGVNRVFFTNSGSESVDTALKIARAYWRKRGQGGKTRFIARQKAYHGVNMGGVSVAGLTPNRAVFGQGLEVSHLSHTRLEENAFSRGQGEHGADKLAYELEQQIAMYDASNIAAVIIEPMAGAGGVIIPPKGYLEKVRQICNDNDILLIFDEVITAYGRLGDGSAARVTGVTPDIITTAKGLTNGAVPMGAVLVSQDVHDAFMQGPENAPEFFHGYTYSSHPVACAAALATLDIYKNEQLFQRAGEMAKPWEDGIHRLDDSEFTTDVRNWGLVGAIDFKSGPAANGIDGLTRAQSVAAKALEKGITVRAAGDTIMMSPPLIIEQSHIDQIFDALQEAINEVQ</sequence>
<dbReference type="SUPFAM" id="SSF53383">
    <property type="entry name" value="PLP-dependent transferases"/>
    <property type="match status" value="1"/>
</dbReference>
<proteinExistence type="inferred from homology"/>
<dbReference type="Gene3D" id="3.40.640.10">
    <property type="entry name" value="Type I PLP-dependent aspartate aminotransferase-like (Major domain)"/>
    <property type="match status" value="1"/>
</dbReference>
<gene>
    <name evidence="7" type="ORF">HNR48_002660</name>
</gene>
<evidence type="ECO:0000313" key="8">
    <source>
        <dbReference type="Proteomes" id="UP000528457"/>
    </source>
</evidence>
<dbReference type="FunFam" id="3.40.640.10:FF:000014">
    <property type="entry name" value="Adenosylmethionine-8-amino-7-oxononanoate aminotransferase, probable"/>
    <property type="match status" value="1"/>
</dbReference>
<evidence type="ECO:0000256" key="5">
    <source>
        <dbReference type="ARBA" id="ARBA00022898"/>
    </source>
</evidence>
<comment type="cofactor">
    <cofactor evidence="1">
        <name>pyridoxal 5'-phosphate</name>
        <dbReference type="ChEBI" id="CHEBI:597326"/>
    </cofactor>
</comment>
<keyword evidence="7" id="KW-0670">Pyruvate</keyword>
<dbReference type="EC" id="2.6.1.18" evidence="7"/>
<dbReference type="GO" id="GO:0004015">
    <property type="term" value="F:adenosylmethionine-8-amino-7-oxononanoate transaminase activity"/>
    <property type="evidence" value="ECO:0007669"/>
    <property type="project" value="TreeGrafter"/>
</dbReference>
<dbReference type="RefSeq" id="WP_166846019.1">
    <property type="nucleotide sequence ID" value="NZ_JAAONY010000002.1"/>
</dbReference>
<comment type="similarity">
    <text evidence="2 6">Belongs to the class-III pyridoxal-phosphate-dependent aminotransferase family.</text>
</comment>
<evidence type="ECO:0000256" key="3">
    <source>
        <dbReference type="ARBA" id="ARBA00022576"/>
    </source>
</evidence>
<protein>
    <submittedName>
        <fullName evidence="7">Beta-alanine--pyruvate transaminase</fullName>
        <ecNumber evidence="7">2.6.1.18</ecNumber>
    </submittedName>
</protein>
<dbReference type="PANTHER" id="PTHR42684">
    <property type="entry name" value="ADENOSYLMETHIONINE-8-AMINO-7-OXONONANOATE AMINOTRANSFERASE"/>
    <property type="match status" value="1"/>
</dbReference>
<keyword evidence="8" id="KW-1185">Reference proteome</keyword>
<dbReference type="GO" id="GO:0016223">
    <property type="term" value="F:beta-alanine:pyruvate transaminase activity"/>
    <property type="evidence" value="ECO:0007669"/>
    <property type="project" value="UniProtKB-EC"/>
</dbReference>
<dbReference type="InterPro" id="IPR015422">
    <property type="entry name" value="PyrdxlP-dep_Trfase_small"/>
</dbReference>
<dbReference type="CDD" id="cd00610">
    <property type="entry name" value="OAT_like"/>
    <property type="match status" value="1"/>
</dbReference>
<accession>A0A7X0MWN4</accession>
<evidence type="ECO:0000256" key="4">
    <source>
        <dbReference type="ARBA" id="ARBA00022679"/>
    </source>
</evidence>
<comment type="caution">
    <text evidence="7">The sequence shown here is derived from an EMBL/GenBank/DDBJ whole genome shotgun (WGS) entry which is preliminary data.</text>
</comment>
<dbReference type="PIRSF" id="PIRSF000521">
    <property type="entry name" value="Transaminase_4ab_Lys_Orn"/>
    <property type="match status" value="1"/>
</dbReference>
<keyword evidence="3 7" id="KW-0032">Aminotransferase</keyword>
<dbReference type="AlphaFoldDB" id="A0A7X0MWN4"/>
<dbReference type="EMBL" id="JACHHT010000002">
    <property type="protein sequence ID" value="MBB6522375.1"/>
    <property type="molecule type" value="Genomic_DNA"/>
</dbReference>
<dbReference type="Proteomes" id="UP000528457">
    <property type="component" value="Unassembled WGS sequence"/>
</dbReference>
<dbReference type="InterPro" id="IPR015421">
    <property type="entry name" value="PyrdxlP-dep_Trfase_major"/>
</dbReference>
<evidence type="ECO:0000256" key="2">
    <source>
        <dbReference type="ARBA" id="ARBA00008954"/>
    </source>
</evidence>
<dbReference type="InParanoid" id="A0A7X0MWN4"/>
<reference evidence="7 8" key="1">
    <citation type="submission" date="2020-08" db="EMBL/GenBank/DDBJ databases">
        <title>Genomic Encyclopedia of Type Strains, Phase IV (KMG-IV): sequencing the most valuable type-strain genomes for metagenomic binning, comparative biology and taxonomic classification.</title>
        <authorList>
            <person name="Goeker M."/>
        </authorList>
    </citation>
    <scope>NUCLEOTIDE SEQUENCE [LARGE SCALE GENOMIC DNA]</scope>
    <source>
        <strain evidence="7 8">DSM 22368</strain>
    </source>
</reference>